<evidence type="ECO:0000256" key="5">
    <source>
        <dbReference type="SAM" id="MobiDB-lite"/>
    </source>
</evidence>
<comment type="subcellular location">
    <subcellularLocation>
        <location evidence="1">Membrane</location>
        <topology evidence="1">Multi-pass membrane protein</topology>
    </subcellularLocation>
</comment>
<feature type="transmembrane region" description="Helical" evidence="6">
    <location>
        <begin position="42"/>
        <end position="67"/>
    </location>
</feature>
<dbReference type="AlphaFoldDB" id="A0A9P7YQR4"/>
<feature type="transmembrane region" description="Helical" evidence="6">
    <location>
        <begin position="237"/>
        <end position="259"/>
    </location>
</feature>
<dbReference type="Proteomes" id="UP000824998">
    <property type="component" value="Unassembled WGS sequence"/>
</dbReference>
<feature type="transmembrane region" description="Helical" evidence="6">
    <location>
        <begin position="111"/>
        <end position="129"/>
    </location>
</feature>
<name>A0A9P7YQR4_9HELO</name>
<keyword evidence="2 6" id="KW-0812">Transmembrane</keyword>
<organism evidence="8 9">
    <name type="scientific">Amylocarpus encephaloides</name>
    <dbReference type="NCBI Taxonomy" id="45428"/>
    <lineage>
        <taxon>Eukaryota</taxon>
        <taxon>Fungi</taxon>
        <taxon>Dikarya</taxon>
        <taxon>Ascomycota</taxon>
        <taxon>Pezizomycotina</taxon>
        <taxon>Leotiomycetes</taxon>
        <taxon>Helotiales</taxon>
        <taxon>Helotiales incertae sedis</taxon>
        <taxon>Amylocarpus</taxon>
    </lineage>
</organism>
<feature type="transmembrane region" description="Helical" evidence="6">
    <location>
        <begin position="510"/>
        <end position="529"/>
    </location>
</feature>
<keyword evidence="4 6" id="KW-0472">Membrane</keyword>
<evidence type="ECO:0000256" key="4">
    <source>
        <dbReference type="ARBA" id="ARBA00023136"/>
    </source>
</evidence>
<dbReference type="PANTHER" id="PTHR23501">
    <property type="entry name" value="MAJOR FACILITATOR SUPERFAMILY"/>
    <property type="match status" value="1"/>
</dbReference>
<feature type="transmembrane region" description="Helical" evidence="6">
    <location>
        <begin position="265"/>
        <end position="285"/>
    </location>
</feature>
<keyword evidence="9" id="KW-1185">Reference proteome</keyword>
<gene>
    <name evidence="8" type="ORF">BJ875DRAFT_70751</name>
</gene>
<dbReference type="InterPro" id="IPR011701">
    <property type="entry name" value="MFS"/>
</dbReference>
<feature type="transmembrane region" description="Helical" evidence="6">
    <location>
        <begin position="339"/>
        <end position="364"/>
    </location>
</feature>
<dbReference type="Pfam" id="PF07690">
    <property type="entry name" value="MFS_1"/>
    <property type="match status" value="1"/>
</dbReference>
<feature type="transmembrane region" description="Helical" evidence="6">
    <location>
        <begin position="169"/>
        <end position="193"/>
    </location>
</feature>
<evidence type="ECO:0000256" key="1">
    <source>
        <dbReference type="ARBA" id="ARBA00004141"/>
    </source>
</evidence>
<feature type="transmembrane region" description="Helical" evidence="6">
    <location>
        <begin position="306"/>
        <end position="327"/>
    </location>
</feature>
<keyword evidence="3 6" id="KW-1133">Transmembrane helix</keyword>
<dbReference type="Gene3D" id="1.20.1250.20">
    <property type="entry name" value="MFS general substrate transporter like domains"/>
    <property type="match status" value="1"/>
</dbReference>
<dbReference type="GO" id="GO:0022857">
    <property type="term" value="F:transmembrane transporter activity"/>
    <property type="evidence" value="ECO:0007669"/>
    <property type="project" value="InterPro"/>
</dbReference>
<evidence type="ECO:0000256" key="3">
    <source>
        <dbReference type="ARBA" id="ARBA00022989"/>
    </source>
</evidence>
<feature type="domain" description="Major facilitator superfamily (MFS) profile" evidence="7">
    <location>
        <begin position="45"/>
        <end position="534"/>
    </location>
</feature>
<dbReference type="PROSITE" id="PS50850">
    <property type="entry name" value="MFS"/>
    <property type="match status" value="1"/>
</dbReference>
<comment type="caution">
    <text evidence="8">The sequence shown here is derived from an EMBL/GenBank/DDBJ whole genome shotgun (WGS) entry which is preliminary data.</text>
</comment>
<feature type="compositionally biased region" description="Low complexity" evidence="5">
    <location>
        <begin position="8"/>
        <end position="24"/>
    </location>
</feature>
<evidence type="ECO:0000259" key="7">
    <source>
        <dbReference type="PROSITE" id="PS50850"/>
    </source>
</evidence>
<protein>
    <submittedName>
        <fullName evidence="8">Major facilitator superfamily domain-containing protein</fullName>
    </submittedName>
</protein>
<dbReference type="SUPFAM" id="SSF103473">
    <property type="entry name" value="MFS general substrate transporter"/>
    <property type="match status" value="1"/>
</dbReference>
<dbReference type="Gene3D" id="1.20.1720.10">
    <property type="entry name" value="Multidrug resistance protein D"/>
    <property type="match status" value="1"/>
</dbReference>
<feature type="transmembrane region" description="Helical" evidence="6">
    <location>
        <begin position="79"/>
        <end position="99"/>
    </location>
</feature>
<dbReference type="OrthoDB" id="4139357at2759"/>
<dbReference type="CDD" id="cd17502">
    <property type="entry name" value="MFS_Azr1_MDR_like"/>
    <property type="match status" value="1"/>
</dbReference>
<dbReference type="GO" id="GO:0005886">
    <property type="term" value="C:plasma membrane"/>
    <property type="evidence" value="ECO:0007669"/>
    <property type="project" value="TreeGrafter"/>
</dbReference>
<dbReference type="EMBL" id="MU251373">
    <property type="protein sequence ID" value="KAG9238219.1"/>
    <property type="molecule type" value="Genomic_DNA"/>
</dbReference>
<evidence type="ECO:0000313" key="8">
    <source>
        <dbReference type="EMBL" id="KAG9238219.1"/>
    </source>
</evidence>
<dbReference type="InterPro" id="IPR020846">
    <property type="entry name" value="MFS_dom"/>
</dbReference>
<accession>A0A9P7YQR4</accession>
<evidence type="ECO:0000256" key="6">
    <source>
        <dbReference type="SAM" id="Phobius"/>
    </source>
</evidence>
<feature type="transmembrane region" description="Helical" evidence="6">
    <location>
        <begin position="396"/>
        <end position="414"/>
    </location>
</feature>
<dbReference type="PRINTS" id="PR01036">
    <property type="entry name" value="TCRTETB"/>
</dbReference>
<evidence type="ECO:0000256" key="2">
    <source>
        <dbReference type="ARBA" id="ARBA00022692"/>
    </source>
</evidence>
<sequence>MSTKSMMNTSSPDSLSPPLSNTPSMEQTHEEAARAWKPTLPFYLAMTTLALLTFIVALDATALAVALPKIAEEIHGTGLEAFWAGTAFMLCCAVFQPVIGSFSSIFGRMQLILGSVVFFLAGCIGCALAQNFNSILICRAIQGAGGGGIVVMTEIVVCDLIPLRLRGQWFGLLSGMYAVGTVLGPIIGGAFAQHVTWRWIFWINLPFIGIAIVMVPLSMNLKVARSSFMEKAKRIDYIGSVIFIGSATGFLMGVSWGGVQYPWGSWRTIVPIVVGLAGFLGFYFYEDRVAVEPIFPTRVLKNKNIASAYMQTTIHSLIVLSLVYYLPLYYEGVKGFNSTITGVAVFPETFTVAPAAVVIGIVIGKIGTYRWAVWSGWLISILGLGVLYLMDVETTTVQWIFLNLTAGVGTGFLYPGLQFTIQAACEDEDLAQAVSMYSFFRALGQTLGVAVGGVILQNQLAVKIGAYPSLAPMAKSYSQDATALAHMLKLMPHSQDRTDLIQAYADALKVVWIVMCGLAGLGLLFSVVIKDYPLDRFVPAAQAIEGEKKKEGDAEATTAPSS</sequence>
<feature type="transmembrane region" description="Helical" evidence="6">
    <location>
        <begin position="371"/>
        <end position="390"/>
    </location>
</feature>
<reference evidence="8" key="1">
    <citation type="journal article" date="2021" name="IMA Fungus">
        <title>Genomic characterization of three marine fungi, including Emericellopsis atlantica sp. nov. with signatures of a generalist lifestyle and marine biomass degradation.</title>
        <authorList>
            <person name="Hagestad O.C."/>
            <person name="Hou L."/>
            <person name="Andersen J.H."/>
            <person name="Hansen E.H."/>
            <person name="Altermark B."/>
            <person name="Li C."/>
            <person name="Kuhnert E."/>
            <person name="Cox R.J."/>
            <person name="Crous P.W."/>
            <person name="Spatafora J.W."/>
            <person name="Lail K."/>
            <person name="Amirebrahimi M."/>
            <person name="Lipzen A."/>
            <person name="Pangilinan J."/>
            <person name="Andreopoulos W."/>
            <person name="Hayes R.D."/>
            <person name="Ng V."/>
            <person name="Grigoriev I.V."/>
            <person name="Jackson S.A."/>
            <person name="Sutton T.D.S."/>
            <person name="Dobson A.D.W."/>
            <person name="Rama T."/>
        </authorList>
    </citation>
    <scope>NUCLEOTIDE SEQUENCE</scope>
    <source>
        <strain evidence="8">TRa018bII</strain>
    </source>
</reference>
<dbReference type="InterPro" id="IPR036259">
    <property type="entry name" value="MFS_trans_sf"/>
</dbReference>
<feature type="transmembrane region" description="Helical" evidence="6">
    <location>
        <begin position="199"/>
        <end position="217"/>
    </location>
</feature>
<proteinExistence type="predicted"/>
<evidence type="ECO:0000313" key="9">
    <source>
        <dbReference type="Proteomes" id="UP000824998"/>
    </source>
</evidence>
<feature type="region of interest" description="Disordered" evidence="5">
    <location>
        <begin position="1"/>
        <end position="30"/>
    </location>
</feature>
<dbReference type="PANTHER" id="PTHR23501:SF59">
    <property type="entry name" value="MAJOR FACILITATOR SUPERFAMILY (MFS) PROFILE DOMAIN-CONTAINING PROTEIN-RELATED"/>
    <property type="match status" value="1"/>
</dbReference>